<dbReference type="EMBL" id="RCZP01000026">
    <property type="protein sequence ID" value="TPG49918.1"/>
    <property type="molecule type" value="Genomic_DNA"/>
</dbReference>
<protein>
    <submittedName>
        <fullName evidence="3">Tripartite tricarboxylate transporter substrate binding protein</fullName>
    </submittedName>
</protein>
<accession>A0A502FKB1</accession>
<name>A0A502FKB1_9PROT</name>
<dbReference type="AlphaFoldDB" id="A0A502FKB1"/>
<dbReference type="Gene3D" id="3.40.190.150">
    <property type="entry name" value="Bordetella uptake gene, domain 1"/>
    <property type="match status" value="1"/>
</dbReference>
<dbReference type="InterPro" id="IPR006311">
    <property type="entry name" value="TAT_signal"/>
</dbReference>
<evidence type="ECO:0000256" key="2">
    <source>
        <dbReference type="SAM" id="SignalP"/>
    </source>
</evidence>
<comment type="similarity">
    <text evidence="1">Belongs to the UPF0065 (bug) family.</text>
</comment>
<comment type="caution">
    <text evidence="3">The sequence shown here is derived from an EMBL/GenBank/DDBJ whole genome shotgun (WGS) entry which is preliminary data.</text>
</comment>
<evidence type="ECO:0000313" key="4">
    <source>
        <dbReference type="Proteomes" id="UP000317078"/>
    </source>
</evidence>
<proteinExistence type="inferred from homology"/>
<dbReference type="Proteomes" id="UP000317078">
    <property type="component" value="Unassembled WGS sequence"/>
</dbReference>
<dbReference type="PANTHER" id="PTHR42928">
    <property type="entry name" value="TRICARBOXYLATE-BINDING PROTEIN"/>
    <property type="match status" value="1"/>
</dbReference>
<dbReference type="PROSITE" id="PS51318">
    <property type="entry name" value="TAT"/>
    <property type="match status" value="1"/>
</dbReference>
<keyword evidence="2" id="KW-0732">Signal</keyword>
<dbReference type="InterPro" id="IPR042100">
    <property type="entry name" value="Bug_dom1"/>
</dbReference>
<reference evidence="3 4" key="1">
    <citation type="journal article" date="2019" name="Environ. Microbiol.">
        <title>Species interactions and distinct microbial communities in high Arctic permafrost affected cryosols are associated with the CH4 and CO2 gas fluxes.</title>
        <authorList>
            <person name="Altshuler I."/>
            <person name="Hamel J."/>
            <person name="Turney S."/>
            <person name="Magnuson E."/>
            <person name="Levesque R."/>
            <person name="Greer C."/>
            <person name="Whyte L.G."/>
        </authorList>
    </citation>
    <scope>NUCLEOTIDE SEQUENCE [LARGE SCALE GENOMIC DNA]</scope>
    <source>
        <strain evidence="3 4">S9.3B</strain>
    </source>
</reference>
<sequence>MEGTTMQRRTILRGTSALALGLPALARAAEAFPTRPVTLVVPFPPGGATDVAARTLAERMAPLLGQPVVIDNKPGAQTAIGADAVARAAPDGHTILMASGTTMTLNPLLPEKLSYRAEDLAPIVLVTTLPFGIVVRKGLAADIPGFVALAKSRGGGLNYGSNGPTSFNNIAAIVVMEGLGIRMQEVPYRGDAQQLTDLMSGTLDVISVGGSSALAAMRSGRGTIIGWTGEGERLAVTPEVPNFAELGPNMVSQTHFGLLAPARTPPAAIARLNAAALKAMEAPELRQRLLDEGQYVRGGGPEDYAAYLRRDHDRWRDLIARLARA</sequence>
<gene>
    <name evidence="3" type="ORF">EAH89_20545</name>
</gene>
<dbReference type="Gene3D" id="3.40.190.10">
    <property type="entry name" value="Periplasmic binding protein-like II"/>
    <property type="match status" value="1"/>
</dbReference>
<feature type="signal peptide" evidence="2">
    <location>
        <begin position="1"/>
        <end position="28"/>
    </location>
</feature>
<evidence type="ECO:0000313" key="3">
    <source>
        <dbReference type="EMBL" id="TPG49918.1"/>
    </source>
</evidence>
<dbReference type="SUPFAM" id="SSF53850">
    <property type="entry name" value="Periplasmic binding protein-like II"/>
    <property type="match status" value="1"/>
</dbReference>
<evidence type="ECO:0000256" key="1">
    <source>
        <dbReference type="ARBA" id="ARBA00006987"/>
    </source>
</evidence>
<dbReference type="CDD" id="cd07012">
    <property type="entry name" value="PBP2_Bug_TTT"/>
    <property type="match status" value="1"/>
</dbReference>
<dbReference type="PANTHER" id="PTHR42928:SF5">
    <property type="entry name" value="BLR1237 PROTEIN"/>
    <property type="match status" value="1"/>
</dbReference>
<feature type="chain" id="PRO_5021192186" evidence="2">
    <location>
        <begin position="29"/>
        <end position="325"/>
    </location>
</feature>
<dbReference type="Pfam" id="PF03401">
    <property type="entry name" value="TctC"/>
    <property type="match status" value="1"/>
</dbReference>
<keyword evidence="4" id="KW-1185">Reference proteome</keyword>
<organism evidence="3 4">
    <name type="scientific">Muricoccus nepalensis</name>
    <dbReference type="NCBI Taxonomy" id="1854500"/>
    <lineage>
        <taxon>Bacteria</taxon>
        <taxon>Pseudomonadati</taxon>
        <taxon>Pseudomonadota</taxon>
        <taxon>Alphaproteobacteria</taxon>
        <taxon>Acetobacterales</taxon>
        <taxon>Roseomonadaceae</taxon>
        <taxon>Muricoccus</taxon>
    </lineage>
</organism>
<dbReference type="OrthoDB" id="7252543at2"/>
<dbReference type="InterPro" id="IPR005064">
    <property type="entry name" value="BUG"/>
</dbReference>
<dbReference type="PIRSF" id="PIRSF017082">
    <property type="entry name" value="YflP"/>
    <property type="match status" value="1"/>
</dbReference>